<evidence type="ECO:0000256" key="2">
    <source>
        <dbReference type="ARBA" id="ARBA00022475"/>
    </source>
</evidence>
<keyword evidence="3" id="KW-1133">Transmembrane helix</keyword>
<dbReference type="Gene3D" id="1.20.1250.20">
    <property type="entry name" value="MFS general substrate transporter like domains"/>
    <property type="match status" value="1"/>
</dbReference>
<dbReference type="InterPro" id="IPR050375">
    <property type="entry name" value="MFS_TsgA-like"/>
</dbReference>
<accession>X0XNI7</accession>
<proteinExistence type="predicted"/>
<evidence type="ECO:0000256" key="1">
    <source>
        <dbReference type="ARBA" id="ARBA00004429"/>
    </source>
</evidence>
<dbReference type="PANTHER" id="PTHR43702">
    <property type="entry name" value="L-FUCOSE-PROTON SYMPORTER"/>
    <property type="match status" value="1"/>
</dbReference>
<evidence type="ECO:0000313" key="4">
    <source>
        <dbReference type="EMBL" id="GAG26496.1"/>
    </source>
</evidence>
<evidence type="ECO:0000256" key="3">
    <source>
        <dbReference type="SAM" id="Phobius"/>
    </source>
</evidence>
<dbReference type="PANTHER" id="PTHR43702:SF11">
    <property type="entry name" value="L-FUCOSE-PROTON SYMPORTER"/>
    <property type="match status" value="1"/>
</dbReference>
<name>X0XNI7_9ZZZZ</name>
<protein>
    <recommendedName>
        <fullName evidence="5">Major facilitator superfamily (MFS) profile domain-containing protein</fullName>
    </recommendedName>
</protein>
<feature type="transmembrane region" description="Helical" evidence="3">
    <location>
        <begin position="57"/>
        <end position="76"/>
    </location>
</feature>
<dbReference type="EMBL" id="BARS01033511">
    <property type="protein sequence ID" value="GAG26496.1"/>
    <property type="molecule type" value="Genomic_DNA"/>
</dbReference>
<comment type="subcellular location">
    <subcellularLocation>
        <location evidence="1">Cell inner membrane</location>
        <topology evidence="1">Multi-pass membrane protein</topology>
    </subcellularLocation>
</comment>
<dbReference type="SUPFAM" id="SSF103473">
    <property type="entry name" value="MFS general substrate transporter"/>
    <property type="match status" value="1"/>
</dbReference>
<dbReference type="AlphaFoldDB" id="X0XNI7"/>
<dbReference type="GO" id="GO:0005886">
    <property type="term" value="C:plasma membrane"/>
    <property type="evidence" value="ECO:0007669"/>
    <property type="project" value="UniProtKB-SubCell"/>
</dbReference>
<organism evidence="4">
    <name type="scientific">marine sediment metagenome</name>
    <dbReference type="NCBI Taxonomy" id="412755"/>
    <lineage>
        <taxon>unclassified sequences</taxon>
        <taxon>metagenomes</taxon>
        <taxon>ecological metagenomes</taxon>
    </lineage>
</organism>
<feature type="transmembrane region" description="Helical" evidence="3">
    <location>
        <begin position="88"/>
        <end position="107"/>
    </location>
</feature>
<reference evidence="4" key="1">
    <citation type="journal article" date="2014" name="Front. Microbiol.">
        <title>High frequency of phylogenetically diverse reductive dehalogenase-homologous genes in deep subseafloor sedimentary metagenomes.</title>
        <authorList>
            <person name="Kawai M."/>
            <person name="Futagami T."/>
            <person name="Toyoda A."/>
            <person name="Takaki Y."/>
            <person name="Nishi S."/>
            <person name="Hori S."/>
            <person name="Arai W."/>
            <person name="Tsubouchi T."/>
            <person name="Morono Y."/>
            <person name="Uchiyama I."/>
            <person name="Ito T."/>
            <person name="Fujiyama A."/>
            <person name="Inagaki F."/>
            <person name="Takami H."/>
        </authorList>
    </citation>
    <scope>NUCLEOTIDE SEQUENCE</scope>
    <source>
        <strain evidence="4">Expedition CK06-06</strain>
    </source>
</reference>
<dbReference type="InterPro" id="IPR036259">
    <property type="entry name" value="MFS_trans_sf"/>
</dbReference>
<keyword evidence="3" id="KW-0472">Membrane</keyword>
<sequence>NLLTALALIAVVCCLIVIYGQGFIAVYALVMVSGCMSLMFPTIYGLGITGLKDDTKIGGAGMIMAIAGAAFLTQIQGIVSDQSGSIKFAYWVPTIAFVIIAYYSAVISRKQESLTEQNPMPN</sequence>
<comment type="caution">
    <text evidence="4">The sequence shown here is derived from an EMBL/GenBank/DDBJ whole genome shotgun (WGS) entry which is preliminary data.</text>
</comment>
<keyword evidence="2" id="KW-1003">Cell membrane</keyword>
<gene>
    <name evidence="4" type="ORF">S01H1_51881</name>
</gene>
<evidence type="ECO:0008006" key="5">
    <source>
        <dbReference type="Google" id="ProtNLM"/>
    </source>
</evidence>
<feature type="non-terminal residue" evidence="4">
    <location>
        <position position="1"/>
    </location>
</feature>
<keyword evidence="3" id="KW-0812">Transmembrane</keyword>
<feature type="transmembrane region" description="Helical" evidence="3">
    <location>
        <begin position="24"/>
        <end position="45"/>
    </location>
</feature>